<proteinExistence type="predicted"/>
<organism evidence="2 3">
    <name type="scientific">Thalassobacterium maritimum</name>
    <dbReference type="NCBI Taxonomy" id="3041265"/>
    <lineage>
        <taxon>Bacteria</taxon>
        <taxon>Pseudomonadati</taxon>
        <taxon>Verrucomicrobiota</taxon>
        <taxon>Opitutia</taxon>
        <taxon>Puniceicoccales</taxon>
        <taxon>Coraliomargaritaceae</taxon>
        <taxon>Thalassobacterium</taxon>
    </lineage>
</organism>
<evidence type="ECO:0000313" key="2">
    <source>
        <dbReference type="EMBL" id="MDQ8206197.1"/>
    </source>
</evidence>
<keyword evidence="3" id="KW-1185">Reference proteome</keyword>
<gene>
    <name evidence="2" type="ORF">QEH52_01655</name>
</gene>
<feature type="domain" description="3'-5' exoribonuclease Rv2179c-like" evidence="1">
    <location>
        <begin position="6"/>
        <end position="173"/>
    </location>
</feature>
<dbReference type="EC" id="3.1.-.-" evidence="2"/>
<dbReference type="Gene3D" id="3.30.420.10">
    <property type="entry name" value="Ribonuclease H-like superfamily/Ribonuclease H"/>
    <property type="match status" value="1"/>
</dbReference>
<dbReference type="EMBL" id="JARXHW010000002">
    <property type="protein sequence ID" value="MDQ8206197.1"/>
    <property type="molecule type" value="Genomic_DNA"/>
</dbReference>
<comment type="caution">
    <text evidence="2">The sequence shown here is derived from an EMBL/GenBank/DDBJ whole genome shotgun (WGS) entry which is preliminary data.</text>
</comment>
<evidence type="ECO:0000259" key="1">
    <source>
        <dbReference type="Pfam" id="PF16473"/>
    </source>
</evidence>
<accession>A0ABU1AT84</accession>
<dbReference type="InterPro" id="IPR033390">
    <property type="entry name" value="Rv2179c-like"/>
</dbReference>
<dbReference type="Pfam" id="PF16473">
    <property type="entry name" value="Rv2179c-like"/>
    <property type="match status" value="1"/>
</dbReference>
<dbReference type="InterPro" id="IPR012337">
    <property type="entry name" value="RNaseH-like_sf"/>
</dbReference>
<dbReference type="RefSeq" id="WP_308948201.1">
    <property type="nucleotide sequence ID" value="NZ_JARXHW010000002.1"/>
</dbReference>
<dbReference type="SUPFAM" id="SSF53098">
    <property type="entry name" value="Ribonuclease H-like"/>
    <property type="match status" value="1"/>
</dbReference>
<sequence length="182" mass="19948">MRYSDLSLDIETLDTVPGGLICSVGAVPFNARGVSSDAGFLLRVSIVDGLRLGLSVDSSTLEWWGQQSAVARAGLENGAVCVCVADLFERLGEFVDAYCDRDTVRVWTKGPGFDSAFLAVAARRVEKSLPWKFWNDRCVRTICEGVSAPKRGADNVHHNALDDAIYQARWVRAARRLKSVNL</sequence>
<keyword evidence="2" id="KW-0378">Hydrolase</keyword>
<dbReference type="GO" id="GO:0016787">
    <property type="term" value="F:hydrolase activity"/>
    <property type="evidence" value="ECO:0007669"/>
    <property type="project" value="UniProtKB-KW"/>
</dbReference>
<evidence type="ECO:0000313" key="3">
    <source>
        <dbReference type="Proteomes" id="UP001225316"/>
    </source>
</evidence>
<name>A0ABU1AT84_9BACT</name>
<reference evidence="2 3" key="1">
    <citation type="submission" date="2023-04" db="EMBL/GenBank/DDBJ databases">
        <title>A novel bacteria isolated from coastal sediment.</title>
        <authorList>
            <person name="Liu X.-J."/>
            <person name="Du Z.-J."/>
        </authorList>
    </citation>
    <scope>NUCLEOTIDE SEQUENCE [LARGE SCALE GENOMIC DNA]</scope>
    <source>
        <strain evidence="2 3">SDUM461003</strain>
    </source>
</reference>
<dbReference type="InterPro" id="IPR036397">
    <property type="entry name" value="RNaseH_sf"/>
</dbReference>
<dbReference type="Proteomes" id="UP001225316">
    <property type="component" value="Unassembled WGS sequence"/>
</dbReference>
<protein>
    <submittedName>
        <fullName evidence="2">3'-5' exoribonuclease</fullName>
        <ecNumber evidence="2">3.1.-.-</ecNumber>
    </submittedName>
</protein>